<evidence type="ECO:0008006" key="5">
    <source>
        <dbReference type="Google" id="ProtNLM"/>
    </source>
</evidence>
<name>A0A382E052_9ZZZZ</name>
<gene>
    <name evidence="4" type="ORF">METZ01_LOCUS196061</name>
</gene>
<dbReference type="InterPro" id="IPR025205">
    <property type="entry name" value="PilX/PilW_C"/>
</dbReference>
<dbReference type="Pfam" id="PF13681">
    <property type="entry name" value="PilX"/>
    <property type="match status" value="1"/>
</dbReference>
<proteinExistence type="predicted"/>
<dbReference type="EMBL" id="UINC01041647">
    <property type="protein sequence ID" value="SVB43207.1"/>
    <property type="molecule type" value="Genomic_DNA"/>
</dbReference>
<protein>
    <recommendedName>
        <fullName evidence="5">Type 4 fimbrial biogenesis protein PilX N-terminal domain-containing protein</fullName>
    </recommendedName>
</protein>
<keyword evidence="1" id="KW-0812">Transmembrane</keyword>
<evidence type="ECO:0000259" key="2">
    <source>
        <dbReference type="Pfam" id="PF13681"/>
    </source>
</evidence>
<accession>A0A382E052</accession>
<keyword evidence="1" id="KW-0472">Membrane</keyword>
<organism evidence="4">
    <name type="scientific">marine metagenome</name>
    <dbReference type="NCBI Taxonomy" id="408172"/>
    <lineage>
        <taxon>unclassified sequences</taxon>
        <taxon>metagenomes</taxon>
        <taxon>ecological metagenomes</taxon>
    </lineage>
</organism>
<dbReference type="AlphaFoldDB" id="A0A382E052"/>
<dbReference type="Pfam" id="PF14341">
    <property type="entry name" value="PilX_N"/>
    <property type="match status" value="1"/>
</dbReference>
<feature type="domain" description="PilX/PilW C-terminal" evidence="2">
    <location>
        <begin position="92"/>
        <end position="175"/>
    </location>
</feature>
<reference evidence="4" key="1">
    <citation type="submission" date="2018-05" db="EMBL/GenBank/DDBJ databases">
        <authorList>
            <person name="Lanie J.A."/>
            <person name="Ng W.-L."/>
            <person name="Kazmierczak K.M."/>
            <person name="Andrzejewski T.M."/>
            <person name="Davidsen T.M."/>
            <person name="Wayne K.J."/>
            <person name="Tettelin H."/>
            <person name="Glass J.I."/>
            <person name="Rusch D."/>
            <person name="Podicherti R."/>
            <person name="Tsui H.-C.T."/>
            <person name="Winkler M.E."/>
        </authorList>
    </citation>
    <scope>NUCLEOTIDE SEQUENCE</scope>
</reference>
<feature type="transmembrane region" description="Helical" evidence="1">
    <location>
        <begin position="16"/>
        <end position="36"/>
    </location>
</feature>
<evidence type="ECO:0000313" key="4">
    <source>
        <dbReference type="EMBL" id="SVB43207.1"/>
    </source>
</evidence>
<feature type="domain" description="Type 4 fimbrial biogenesis protein PilX N-terminal" evidence="3">
    <location>
        <begin position="15"/>
        <end position="65"/>
    </location>
</feature>
<dbReference type="InterPro" id="IPR025746">
    <property type="entry name" value="PilX_N_dom"/>
</dbReference>
<sequence length="178" mass="19692">MPSIHRNLGYPDNQRGWVLVVGLVILVMLTILSIALMKTTRLEEKMAGATRDMNLSFQAAETALRRAENFIESQTVESIFDTTGEGVYNQETDEPANPFTSNWDDTDSKAIAGALEGVTSSPRYMIKKLKKIGESNLTITGYGDDDTPRPTVFRVTVRGTGGTNNRATLLRSHYSKVF</sequence>
<keyword evidence="1" id="KW-1133">Transmembrane helix</keyword>
<evidence type="ECO:0000256" key="1">
    <source>
        <dbReference type="SAM" id="Phobius"/>
    </source>
</evidence>
<evidence type="ECO:0000259" key="3">
    <source>
        <dbReference type="Pfam" id="PF14341"/>
    </source>
</evidence>